<evidence type="ECO:0000313" key="12">
    <source>
        <dbReference type="EMBL" id="KAF5175217.1"/>
    </source>
</evidence>
<dbReference type="PANTHER" id="PTHR14363">
    <property type="entry name" value="HEPARANASE-RELATED"/>
    <property type="match status" value="1"/>
</dbReference>
<evidence type="ECO:0000256" key="5">
    <source>
        <dbReference type="ARBA" id="ARBA00022801"/>
    </source>
</evidence>
<dbReference type="PANTHER" id="PTHR14363:SF17">
    <property type="entry name" value="HEPARANASE-LIKE PROTEIN 3"/>
    <property type="match status" value="1"/>
</dbReference>
<proteinExistence type="inferred from homology"/>
<evidence type="ECO:0000256" key="6">
    <source>
        <dbReference type="ARBA" id="ARBA00023136"/>
    </source>
</evidence>
<evidence type="ECO:0000256" key="9">
    <source>
        <dbReference type="ARBA" id="ARBA00023765"/>
    </source>
</evidence>
<dbReference type="Proteomes" id="UP000554482">
    <property type="component" value="Unassembled WGS sequence"/>
</dbReference>
<evidence type="ECO:0000256" key="2">
    <source>
        <dbReference type="ARBA" id="ARBA00009800"/>
    </source>
</evidence>
<keyword evidence="4 11" id="KW-0732">Signal</keyword>
<keyword evidence="6" id="KW-0472">Membrane</keyword>
<dbReference type="Pfam" id="PF03662">
    <property type="entry name" value="Glyco_hydro_79n"/>
    <property type="match status" value="1"/>
</dbReference>
<comment type="similarity">
    <text evidence="2">Belongs to the glycosyl hydrolase 79 family.</text>
</comment>
<dbReference type="OrthoDB" id="726732at2759"/>
<dbReference type="InterPro" id="IPR005199">
    <property type="entry name" value="Glyco_hydro_79"/>
</dbReference>
<comment type="caution">
    <text evidence="12">The sequence shown here is derived from an EMBL/GenBank/DDBJ whole genome shotgun (WGS) entry which is preliminary data.</text>
</comment>
<keyword evidence="7" id="KW-0325">Glycoprotein</keyword>
<accession>A0A7J6URQ5</accession>
<feature type="chain" id="PRO_5029873413" evidence="11">
    <location>
        <begin position="25"/>
        <end position="539"/>
    </location>
</feature>
<dbReference type="Gene3D" id="3.20.20.80">
    <property type="entry name" value="Glycosidases"/>
    <property type="match status" value="1"/>
</dbReference>
<comment type="subcellular location">
    <subcellularLocation>
        <location evidence="9">Lysosome membrane</location>
        <topology evidence="9">Peripheral membrane protein</topology>
    </subcellularLocation>
    <subcellularLocation>
        <location evidence="1">Secreted</location>
    </subcellularLocation>
</comment>
<dbReference type="GO" id="GO:0004566">
    <property type="term" value="F:beta-glucuronidase activity"/>
    <property type="evidence" value="ECO:0007669"/>
    <property type="project" value="TreeGrafter"/>
</dbReference>
<keyword evidence="5" id="KW-0378">Hydrolase</keyword>
<sequence length="539" mass="59420">MGSMNQFVGLCFIYLSCCITKGSSQNVEEGSAFIDGRNAIASIDDDFICATLDWWPPEKCDYGTCSWGKASLLNLDLSNNILLNAIKAFSPLKIRLGGTLQDKVIYDMGDPNQPCPQFIHNTSEMFSFTQGCLPMARWDELNSFFKKTGAVIIFGLNALNGRTMASDGSSVGPWDSTNAAAIIRYTVNKGYTIYAWELGNELSGNGVGTRVAAAQYVSDVKKLYSVVNEIYQGFKVIPKIIAPGGFFDANWFKELVNKTPNSLDIVTHHIYNLGPGVDTHLVEKILNPSYLDNEINTFRDLKNILDTSSTSATAWVGEAGGAYNSGHNLVTNAFVFSFWYLDQLGMASKYNTKTYCRQTLIGGNYGLLNTTTFVPNPDYYSALLWNQLMGRNVLFTNFTGTKKIRAYSHCGKQSKGIVLLLINLDGNTTVQVHITTETDALNRTSSSNQQHILPHSRFARIGQEPRKDVSTREEYHLTAKDGNLHSQIMLLNGKILAVNSSGDIPPLEPINVNLGEPIKVAPYSIVFAHIPTIEVSACR</sequence>
<dbReference type="GO" id="GO:0005576">
    <property type="term" value="C:extracellular region"/>
    <property type="evidence" value="ECO:0007669"/>
    <property type="project" value="UniProtKB-SubCell"/>
</dbReference>
<evidence type="ECO:0000256" key="1">
    <source>
        <dbReference type="ARBA" id="ARBA00004613"/>
    </source>
</evidence>
<dbReference type="GO" id="GO:0009505">
    <property type="term" value="C:plant-type cell wall"/>
    <property type="evidence" value="ECO:0007669"/>
    <property type="project" value="TreeGrafter"/>
</dbReference>
<dbReference type="SUPFAM" id="SSF51445">
    <property type="entry name" value="(Trans)glycosidases"/>
    <property type="match status" value="1"/>
</dbReference>
<dbReference type="GO" id="GO:0005765">
    <property type="term" value="C:lysosomal membrane"/>
    <property type="evidence" value="ECO:0007669"/>
    <property type="project" value="UniProtKB-SubCell"/>
</dbReference>
<evidence type="ECO:0000256" key="11">
    <source>
        <dbReference type="SAM" id="SignalP"/>
    </source>
</evidence>
<comment type="function">
    <text evidence="10">Endoglycosidase which is a cell surface and extracellular matrix-degrading enzyme. Cleaves heparan sulfate proteoglycans (HSPGs) into heparan sulfate side chains and core proteoglycans.</text>
</comment>
<evidence type="ECO:0000313" key="13">
    <source>
        <dbReference type="Proteomes" id="UP000554482"/>
    </source>
</evidence>
<keyword evidence="3" id="KW-0964">Secreted</keyword>
<dbReference type="EMBL" id="JABWDY010044327">
    <property type="protein sequence ID" value="KAF5175217.1"/>
    <property type="molecule type" value="Genomic_DNA"/>
</dbReference>
<keyword evidence="8" id="KW-0458">Lysosome</keyword>
<reference evidence="12 13" key="1">
    <citation type="submission" date="2020-06" db="EMBL/GenBank/DDBJ databases">
        <title>Transcriptomic and genomic resources for Thalictrum thalictroides and T. hernandezii: Facilitating candidate gene discovery in an emerging model plant lineage.</title>
        <authorList>
            <person name="Arias T."/>
            <person name="Riano-Pachon D.M."/>
            <person name="Di Stilio V.S."/>
        </authorList>
    </citation>
    <scope>NUCLEOTIDE SEQUENCE [LARGE SCALE GENOMIC DNA]</scope>
    <source>
        <strain evidence="13">cv. WT478/WT964</strain>
        <tissue evidence="12">Leaves</tissue>
    </source>
</reference>
<evidence type="ECO:0000256" key="8">
    <source>
        <dbReference type="ARBA" id="ARBA00023228"/>
    </source>
</evidence>
<dbReference type="FunFam" id="3.20.20.80:FF:000023">
    <property type="entry name" value="heparanase-like protein 3"/>
    <property type="match status" value="1"/>
</dbReference>
<feature type="signal peptide" evidence="11">
    <location>
        <begin position="1"/>
        <end position="24"/>
    </location>
</feature>
<name>A0A7J6URQ5_THATH</name>
<dbReference type="AlphaFoldDB" id="A0A7J6URQ5"/>
<gene>
    <name evidence="12" type="ORF">FRX31_035196</name>
</gene>
<keyword evidence="13" id="KW-1185">Reference proteome</keyword>
<evidence type="ECO:0000256" key="4">
    <source>
        <dbReference type="ARBA" id="ARBA00022729"/>
    </source>
</evidence>
<evidence type="ECO:0000256" key="10">
    <source>
        <dbReference type="ARBA" id="ARBA00055929"/>
    </source>
</evidence>
<organism evidence="12 13">
    <name type="scientific">Thalictrum thalictroides</name>
    <name type="common">Rue-anemone</name>
    <name type="synonym">Anemone thalictroides</name>
    <dbReference type="NCBI Taxonomy" id="46969"/>
    <lineage>
        <taxon>Eukaryota</taxon>
        <taxon>Viridiplantae</taxon>
        <taxon>Streptophyta</taxon>
        <taxon>Embryophyta</taxon>
        <taxon>Tracheophyta</taxon>
        <taxon>Spermatophyta</taxon>
        <taxon>Magnoliopsida</taxon>
        <taxon>Ranunculales</taxon>
        <taxon>Ranunculaceae</taxon>
        <taxon>Thalictroideae</taxon>
        <taxon>Thalictrum</taxon>
    </lineage>
</organism>
<dbReference type="InterPro" id="IPR017853">
    <property type="entry name" value="GH"/>
</dbReference>
<evidence type="ECO:0000256" key="7">
    <source>
        <dbReference type="ARBA" id="ARBA00023180"/>
    </source>
</evidence>
<evidence type="ECO:0000256" key="3">
    <source>
        <dbReference type="ARBA" id="ARBA00022525"/>
    </source>
</evidence>
<protein>
    <submittedName>
        <fullName evidence="12">Heparanase-like protein</fullName>
    </submittedName>
</protein>